<gene>
    <name evidence="2" type="ORF">DXD13_00930</name>
</gene>
<evidence type="ECO:0000313" key="2">
    <source>
        <dbReference type="EMBL" id="RGK45675.1"/>
    </source>
</evidence>
<evidence type="ECO:0000256" key="1">
    <source>
        <dbReference type="SAM" id="MobiDB-lite"/>
    </source>
</evidence>
<reference evidence="2 3" key="1">
    <citation type="submission" date="2018-08" db="EMBL/GenBank/DDBJ databases">
        <title>A genome reference for cultivated species of the human gut microbiota.</title>
        <authorList>
            <person name="Zou Y."/>
            <person name="Xue W."/>
            <person name="Luo G."/>
        </authorList>
    </citation>
    <scope>NUCLEOTIDE SEQUENCE [LARGE SCALE GENOMIC DNA]</scope>
    <source>
        <strain evidence="2 3">TF11-15AC</strain>
    </source>
</reference>
<dbReference type="Proteomes" id="UP000261052">
    <property type="component" value="Unassembled WGS sequence"/>
</dbReference>
<evidence type="ECO:0000313" key="3">
    <source>
        <dbReference type="Proteomes" id="UP000261052"/>
    </source>
</evidence>
<sequence length="116" mass="13468">MNKRQAKKQYKKIHGHNPPKTAVAVYTPEEIEAMKIYNNLTPEDIERIANNLRSAAAEMFKALQRVAESMARVFEDAGKKYSRPVIETEEPPVVVARTLSERRKKCRRKGWRVSER</sequence>
<protein>
    <submittedName>
        <fullName evidence="2">Uncharacterized protein</fullName>
    </submittedName>
</protein>
<feature type="compositionally biased region" description="Basic residues" evidence="1">
    <location>
        <begin position="1"/>
        <end position="17"/>
    </location>
</feature>
<proteinExistence type="predicted"/>
<feature type="region of interest" description="Disordered" evidence="1">
    <location>
        <begin position="1"/>
        <end position="20"/>
    </location>
</feature>
<name>A0A3E4M879_9FIRM</name>
<dbReference type="AlphaFoldDB" id="A0A3E4M879"/>
<comment type="caution">
    <text evidence="2">The sequence shown here is derived from an EMBL/GenBank/DDBJ whole genome shotgun (WGS) entry which is preliminary data.</text>
</comment>
<accession>A0A3E4M879</accession>
<organism evidence="2 3">
    <name type="scientific">Agathobacter rectalis</name>
    <dbReference type="NCBI Taxonomy" id="39491"/>
    <lineage>
        <taxon>Bacteria</taxon>
        <taxon>Bacillati</taxon>
        <taxon>Bacillota</taxon>
        <taxon>Clostridia</taxon>
        <taxon>Lachnospirales</taxon>
        <taxon>Lachnospiraceae</taxon>
        <taxon>Agathobacter</taxon>
    </lineage>
</organism>
<dbReference type="RefSeq" id="WP_117684579.1">
    <property type="nucleotide sequence ID" value="NZ_QSQP01000001.1"/>
</dbReference>
<dbReference type="EMBL" id="QSQP01000001">
    <property type="protein sequence ID" value="RGK45675.1"/>
    <property type="molecule type" value="Genomic_DNA"/>
</dbReference>